<keyword evidence="1" id="KW-0175">Coiled coil</keyword>
<evidence type="ECO:0000256" key="2">
    <source>
        <dbReference type="SAM" id="MobiDB-lite"/>
    </source>
</evidence>
<gene>
    <name evidence="4" type="ORF">MTBBW1_1940051</name>
</gene>
<dbReference type="STRING" id="1246637.MTBBW1_1940051"/>
<organism evidence="4 5">
    <name type="scientific">Desulfamplus magnetovallimortis</name>
    <dbReference type="NCBI Taxonomy" id="1246637"/>
    <lineage>
        <taxon>Bacteria</taxon>
        <taxon>Pseudomonadati</taxon>
        <taxon>Thermodesulfobacteriota</taxon>
        <taxon>Desulfobacteria</taxon>
        <taxon>Desulfobacterales</taxon>
        <taxon>Desulfobacteraceae</taxon>
        <taxon>Desulfamplus</taxon>
    </lineage>
</organism>
<keyword evidence="3" id="KW-0812">Transmembrane</keyword>
<dbReference type="AlphaFoldDB" id="A0A1W1HB50"/>
<name>A0A1W1HB50_9BACT</name>
<keyword evidence="3" id="KW-0472">Membrane</keyword>
<sequence length="231" mass="26430">MVTYEFKAFRSIESIVVMLFVFSFLLFPGCIVKDYQLLFPAIDGLKKGDFLIFEKNSIGKVTEVIYTEQGEYLVSIDVEKNFDAALTEFSRFEIVNSPLNDSSMAIVMTLEEKGGTPLERGVAVKAEKPASMVSLDRVTPLFKKIENSFDNFVNNLKGIPESESFRAVEDKIDELRQEMKNSGKEIQDNIRNNIIPKLEKQIEELKKKFKEKGEPEKVEPLEKKLKELQDV</sequence>
<evidence type="ECO:0000256" key="3">
    <source>
        <dbReference type="SAM" id="Phobius"/>
    </source>
</evidence>
<evidence type="ECO:0000313" key="4">
    <source>
        <dbReference type="EMBL" id="SLM29724.1"/>
    </source>
</evidence>
<accession>A0A1W1HB50</accession>
<evidence type="ECO:0000256" key="1">
    <source>
        <dbReference type="SAM" id="Coils"/>
    </source>
</evidence>
<feature type="coiled-coil region" evidence="1">
    <location>
        <begin position="165"/>
        <end position="192"/>
    </location>
</feature>
<dbReference type="EMBL" id="FWEV01000106">
    <property type="protein sequence ID" value="SLM29724.1"/>
    <property type="molecule type" value="Genomic_DNA"/>
</dbReference>
<evidence type="ECO:0000313" key="5">
    <source>
        <dbReference type="Proteomes" id="UP000191931"/>
    </source>
</evidence>
<reference evidence="4 5" key="1">
    <citation type="submission" date="2017-03" db="EMBL/GenBank/DDBJ databases">
        <authorList>
            <person name="Afonso C.L."/>
            <person name="Miller P.J."/>
            <person name="Scott M.A."/>
            <person name="Spackman E."/>
            <person name="Goraichik I."/>
            <person name="Dimitrov K.M."/>
            <person name="Suarez D.L."/>
            <person name="Swayne D.E."/>
        </authorList>
    </citation>
    <scope>NUCLEOTIDE SEQUENCE [LARGE SCALE GENOMIC DNA]</scope>
    <source>
        <strain evidence="4">PRJEB14757</strain>
    </source>
</reference>
<dbReference type="Proteomes" id="UP000191931">
    <property type="component" value="Unassembled WGS sequence"/>
</dbReference>
<feature type="transmembrane region" description="Helical" evidence="3">
    <location>
        <begin position="12"/>
        <end position="32"/>
    </location>
</feature>
<evidence type="ECO:0008006" key="6">
    <source>
        <dbReference type="Google" id="ProtNLM"/>
    </source>
</evidence>
<feature type="region of interest" description="Disordered" evidence="2">
    <location>
        <begin position="210"/>
        <end position="231"/>
    </location>
</feature>
<dbReference type="OrthoDB" id="5423101at2"/>
<keyword evidence="5" id="KW-1185">Reference proteome</keyword>
<keyword evidence="3" id="KW-1133">Transmembrane helix</keyword>
<proteinExistence type="predicted"/>
<protein>
    <recommendedName>
        <fullName evidence="6">Mce/MlaD domain-containing protein</fullName>
    </recommendedName>
</protein>
<dbReference type="RefSeq" id="WP_080806856.1">
    <property type="nucleotide sequence ID" value="NZ_LT828555.1"/>
</dbReference>